<dbReference type="OrthoDB" id="739846at2"/>
<gene>
    <name evidence="1" type="ORF">C5O19_17245</name>
</gene>
<evidence type="ECO:0000313" key="1">
    <source>
        <dbReference type="EMBL" id="PQA56105.1"/>
    </source>
</evidence>
<protein>
    <recommendedName>
        <fullName evidence="3">Glycosyltransferase family 61 protein</fullName>
    </recommendedName>
</protein>
<dbReference type="Proteomes" id="UP000239590">
    <property type="component" value="Unassembled WGS sequence"/>
</dbReference>
<proteinExistence type="predicted"/>
<dbReference type="EMBL" id="PTRA01000003">
    <property type="protein sequence ID" value="PQA56105.1"/>
    <property type="molecule type" value="Genomic_DNA"/>
</dbReference>
<comment type="caution">
    <text evidence="1">The sequence shown here is derived from an EMBL/GenBank/DDBJ whole genome shotgun (WGS) entry which is preliminary data.</text>
</comment>
<name>A0A2S7IIL6_9BACT</name>
<reference evidence="2" key="1">
    <citation type="submission" date="2018-02" db="EMBL/GenBank/DDBJ databases">
        <title>Genome sequencing of Solimonas sp. HR-BB.</title>
        <authorList>
            <person name="Lee Y."/>
            <person name="Jeon C.O."/>
        </authorList>
    </citation>
    <scope>NUCLEOTIDE SEQUENCE [LARGE SCALE GENOMIC DNA]</scope>
    <source>
        <strain evidence="2">HR-U</strain>
    </source>
</reference>
<keyword evidence="2" id="KW-1185">Reference proteome</keyword>
<organism evidence="1 2">
    <name type="scientific">Siphonobacter curvatus</name>
    <dbReference type="NCBI Taxonomy" id="2094562"/>
    <lineage>
        <taxon>Bacteria</taxon>
        <taxon>Pseudomonadati</taxon>
        <taxon>Bacteroidota</taxon>
        <taxon>Cytophagia</taxon>
        <taxon>Cytophagales</taxon>
        <taxon>Cytophagaceae</taxon>
        <taxon>Siphonobacter</taxon>
    </lineage>
</organism>
<sequence>MKKLMLKSLYALAALRYPNIKKKYLLYFIRDNYYCKLVQTKFLLKDYVEKKPYKVIEYRGEFDQELRYVLPFAYWHHLNGTLEKTISASNTKEFYFFSPNHEERYKERIWTESYDHYDVPNMTHSNSYSFQKWAQVPFREHYKNDLFVYDKPILLIANKYNREWDQPPINFLGIAELERIIHLCRDKYQIVYNRPLPTQIVQDNSETLDLGEHAWLRENHPEVIQMNDLYRQYHPGSVISYNHLQLMVYANSERFISMHGGTAALASCFGGSNIILSNPNWGMEHAFNEYENLFPKLSGAQILHAREKPEIFQFIEREWLK</sequence>
<dbReference type="AlphaFoldDB" id="A0A2S7IIL6"/>
<dbReference type="RefSeq" id="WP_104714658.1">
    <property type="nucleotide sequence ID" value="NZ_PTRA01000003.1"/>
</dbReference>
<accession>A0A2S7IIL6</accession>
<evidence type="ECO:0008006" key="3">
    <source>
        <dbReference type="Google" id="ProtNLM"/>
    </source>
</evidence>
<evidence type="ECO:0000313" key="2">
    <source>
        <dbReference type="Proteomes" id="UP000239590"/>
    </source>
</evidence>